<dbReference type="EMBL" id="SEWF01000003">
    <property type="protein sequence ID" value="RYU97237.1"/>
    <property type="molecule type" value="Genomic_DNA"/>
</dbReference>
<evidence type="ECO:0008006" key="3">
    <source>
        <dbReference type="Google" id="ProtNLM"/>
    </source>
</evidence>
<evidence type="ECO:0000313" key="2">
    <source>
        <dbReference type="Proteomes" id="UP000293162"/>
    </source>
</evidence>
<organism evidence="1 2">
    <name type="scientific">Emticicia agri</name>
    <dbReference type="NCBI Taxonomy" id="2492393"/>
    <lineage>
        <taxon>Bacteria</taxon>
        <taxon>Pseudomonadati</taxon>
        <taxon>Bacteroidota</taxon>
        <taxon>Cytophagia</taxon>
        <taxon>Cytophagales</taxon>
        <taxon>Leadbetterellaceae</taxon>
        <taxon>Emticicia</taxon>
    </lineage>
</organism>
<dbReference type="InterPro" id="IPR008969">
    <property type="entry name" value="CarboxyPept-like_regulatory"/>
</dbReference>
<dbReference type="OrthoDB" id="1223654at2"/>
<name>A0A4Q5M5T0_9BACT</name>
<comment type="caution">
    <text evidence="1">The sequence shown here is derived from an EMBL/GenBank/DDBJ whole genome shotgun (WGS) entry which is preliminary data.</text>
</comment>
<dbReference type="RefSeq" id="WP_130019432.1">
    <property type="nucleotide sequence ID" value="NZ_SEWF01000003.1"/>
</dbReference>
<sequence>MKAKFITFYVLIIVSFSGICQKSYWTISGNIVQEKKTPVSSASVFINNTSIGAFSDVNGSFKLDIPNKFSQIELSIYAVGYKTLKRKINYSPEIQIFKFQLENAEALNEAGVSTIDDKDWSKKWKTFEDAIVGDSKFSKECKIINPSVINLNYSHDKKVIANAKGPILIKNTALGYTIYFMMDKFESDGKNANVSGLKFFEKNVPDSEINRIKWEKNRKDIFSDSFRSFLMALTLNKSDVSNFEIFRITTLKNKTNTQTTVAKELKDGTLVSVNDSEIYSFDKDSESFFLHSELPLLVFVKKRFQGKPQYTDYPFQYSEILLPKGNAGFNENGLLNKPKDIILKGYWGSNGFSNLLPEDYNTEGLIKEKNEETAVNKND</sequence>
<dbReference type="SUPFAM" id="SSF49464">
    <property type="entry name" value="Carboxypeptidase regulatory domain-like"/>
    <property type="match status" value="1"/>
</dbReference>
<dbReference type="AlphaFoldDB" id="A0A4Q5M5T0"/>
<gene>
    <name evidence="1" type="ORF">EWM59_02835</name>
</gene>
<proteinExistence type="predicted"/>
<evidence type="ECO:0000313" key="1">
    <source>
        <dbReference type="EMBL" id="RYU97237.1"/>
    </source>
</evidence>
<dbReference type="Gene3D" id="2.60.40.1120">
    <property type="entry name" value="Carboxypeptidase-like, regulatory domain"/>
    <property type="match status" value="1"/>
</dbReference>
<keyword evidence="2" id="KW-1185">Reference proteome</keyword>
<protein>
    <recommendedName>
        <fullName evidence="3">Carboxypeptidase-like regulatory domain-containing protein</fullName>
    </recommendedName>
</protein>
<dbReference type="Pfam" id="PF13715">
    <property type="entry name" value="CarbopepD_reg_2"/>
    <property type="match status" value="1"/>
</dbReference>
<reference evidence="1 2" key="1">
    <citation type="submission" date="2019-02" db="EMBL/GenBank/DDBJ databases">
        <title>Bacterial novel species Emticicia sp. 17J42-9 isolated from soil.</title>
        <authorList>
            <person name="Jung H.-Y."/>
        </authorList>
    </citation>
    <scope>NUCLEOTIDE SEQUENCE [LARGE SCALE GENOMIC DNA]</scope>
    <source>
        <strain evidence="1 2">17J42-9</strain>
    </source>
</reference>
<dbReference type="Proteomes" id="UP000293162">
    <property type="component" value="Unassembled WGS sequence"/>
</dbReference>
<accession>A0A4Q5M5T0</accession>